<gene>
    <name evidence="2" type="ORF">B0H17DRAFT_1211335</name>
</gene>
<feature type="chain" id="PRO_5041974692" evidence="1">
    <location>
        <begin position="21"/>
        <end position="82"/>
    </location>
</feature>
<dbReference type="AlphaFoldDB" id="A0AAD7CUX4"/>
<evidence type="ECO:0000313" key="2">
    <source>
        <dbReference type="EMBL" id="KAJ7664239.1"/>
    </source>
</evidence>
<keyword evidence="1" id="KW-0732">Signal</keyword>
<reference evidence="2" key="1">
    <citation type="submission" date="2023-03" db="EMBL/GenBank/DDBJ databases">
        <title>Massive genome expansion in bonnet fungi (Mycena s.s.) driven by repeated elements and novel gene families across ecological guilds.</title>
        <authorList>
            <consortium name="Lawrence Berkeley National Laboratory"/>
            <person name="Harder C.B."/>
            <person name="Miyauchi S."/>
            <person name="Viragh M."/>
            <person name="Kuo A."/>
            <person name="Thoen E."/>
            <person name="Andreopoulos B."/>
            <person name="Lu D."/>
            <person name="Skrede I."/>
            <person name="Drula E."/>
            <person name="Henrissat B."/>
            <person name="Morin E."/>
            <person name="Kohler A."/>
            <person name="Barry K."/>
            <person name="LaButti K."/>
            <person name="Morin E."/>
            <person name="Salamov A."/>
            <person name="Lipzen A."/>
            <person name="Mereny Z."/>
            <person name="Hegedus B."/>
            <person name="Baldrian P."/>
            <person name="Stursova M."/>
            <person name="Weitz H."/>
            <person name="Taylor A."/>
            <person name="Grigoriev I.V."/>
            <person name="Nagy L.G."/>
            <person name="Martin F."/>
            <person name="Kauserud H."/>
        </authorList>
    </citation>
    <scope>NUCLEOTIDE SEQUENCE</scope>
    <source>
        <strain evidence="2">CBHHK067</strain>
    </source>
</reference>
<sequence length="82" mass="8528">MRFPTILCVVLGSFTAAVSAAPSSHSLALIINIESTDYSSCGKSCASDLPCRGECASCDPYLERCLAPGPDDAEVALGVFRV</sequence>
<dbReference type="Proteomes" id="UP001221757">
    <property type="component" value="Unassembled WGS sequence"/>
</dbReference>
<comment type="caution">
    <text evidence="2">The sequence shown here is derived from an EMBL/GenBank/DDBJ whole genome shotgun (WGS) entry which is preliminary data.</text>
</comment>
<proteinExistence type="predicted"/>
<keyword evidence="3" id="KW-1185">Reference proteome</keyword>
<evidence type="ECO:0000313" key="3">
    <source>
        <dbReference type="Proteomes" id="UP001221757"/>
    </source>
</evidence>
<feature type="signal peptide" evidence="1">
    <location>
        <begin position="1"/>
        <end position="20"/>
    </location>
</feature>
<evidence type="ECO:0000256" key="1">
    <source>
        <dbReference type="SAM" id="SignalP"/>
    </source>
</evidence>
<name>A0AAD7CUX4_MYCRO</name>
<protein>
    <submittedName>
        <fullName evidence="2">Uncharacterized protein</fullName>
    </submittedName>
</protein>
<accession>A0AAD7CUX4</accession>
<organism evidence="2 3">
    <name type="scientific">Mycena rosella</name>
    <name type="common">Pink bonnet</name>
    <name type="synonym">Agaricus rosellus</name>
    <dbReference type="NCBI Taxonomy" id="1033263"/>
    <lineage>
        <taxon>Eukaryota</taxon>
        <taxon>Fungi</taxon>
        <taxon>Dikarya</taxon>
        <taxon>Basidiomycota</taxon>
        <taxon>Agaricomycotina</taxon>
        <taxon>Agaricomycetes</taxon>
        <taxon>Agaricomycetidae</taxon>
        <taxon>Agaricales</taxon>
        <taxon>Marasmiineae</taxon>
        <taxon>Mycenaceae</taxon>
        <taxon>Mycena</taxon>
    </lineage>
</organism>
<dbReference type="EMBL" id="JARKIE010000224">
    <property type="protein sequence ID" value="KAJ7664239.1"/>
    <property type="molecule type" value="Genomic_DNA"/>
</dbReference>